<evidence type="ECO:0000313" key="1">
    <source>
        <dbReference type="EMBL" id="PAT38638.1"/>
    </source>
</evidence>
<gene>
    <name evidence="1" type="ORF">CK625_04070</name>
</gene>
<proteinExistence type="predicted"/>
<sequence>MGVALIGSPWQTAGSRINHCHLELMILDDFLGSSGNHPIGLQDQTFWQSATDKAPSMGRNATQLVAVIVHSKIQHRQEWLLEIAHQLLIGDYYWSHRIRRRLIQGINHRQITHRHGNAIVNVIVQRIGQELDQDRAFVLATNHGKSGPTIDGL</sequence>
<keyword evidence="2" id="KW-1185">Reference proteome</keyword>
<protein>
    <submittedName>
        <fullName evidence="1">Uncharacterized protein</fullName>
    </submittedName>
</protein>
<reference evidence="1 2" key="1">
    <citation type="submission" date="2017-08" db="EMBL/GenBank/DDBJ databases">
        <title>WGS of Clinical strains of the CDC Group NO-1 linked to zoonotic infections in humans.</title>
        <authorList>
            <person name="Bernier A.-M."/>
            <person name="Bernard K."/>
        </authorList>
    </citation>
    <scope>NUCLEOTIDE SEQUENCE [LARGE SCALE GENOMIC DNA]</scope>
    <source>
        <strain evidence="1 2">NML00-0135</strain>
    </source>
</reference>
<dbReference type="Proteomes" id="UP000218054">
    <property type="component" value="Unassembled WGS sequence"/>
</dbReference>
<accession>A0A2A2ALN8</accession>
<comment type="caution">
    <text evidence="1">The sequence shown here is derived from an EMBL/GenBank/DDBJ whole genome shotgun (WGS) entry which is preliminary data.</text>
</comment>
<organism evidence="1 2">
    <name type="scientific">Vandammella animalimorsus</name>
    <dbReference type="NCBI Taxonomy" id="2029117"/>
    <lineage>
        <taxon>Bacteria</taxon>
        <taxon>Pseudomonadati</taxon>
        <taxon>Pseudomonadota</taxon>
        <taxon>Betaproteobacteria</taxon>
        <taxon>Burkholderiales</taxon>
        <taxon>Comamonadaceae</taxon>
        <taxon>Vandammella</taxon>
    </lineage>
</organism>
<dbReference type="AlphaFoldDB" id="A0A2A2ALN8"/>
<evidence type="ECO:0000313" key="2">
    <source>
        <dbReference type="Proteomes" id="UP000218054"/>
    </source>
</evidence>
<dbReference type="EMBL" id="NSJB01000001">
    <property type="protein sequence ID" value="PAT38638.1"/>
    <property type="molecule type" value="Genomic_DNA"/>
</dbReference>
<name>A0A2A2ALN8_9BURK</name>